<dbReference type="InterPro" id="IPR003615">
    <property type="entry name" value="HNH_nuc"/>
</dbReference>
<dbReference type="Proteomes" id="UP000189137">
    <property type="component" value="Unassembled WGS sequence"/>
</dbReference>
<keyword evidence="2" id="KW-0255">Endonuclease</keyword>
<dbReference type="SMART" id="SM00507">
    <property type="entry name" value="HNHc"/>
    <property type="match status" value="1"/>
</dbReference>
<accession>A0A9X8RLJ0</accession>
<keyword evidence="2" id="KW-0378">Hydrolase</keyword>
<dbReference type="GO" id="GO:0003676">
    <property type="term" value="F:nucleic acid binding"/>
    <property type="evidence" value="ECO:0007669"/>
    <property type="project" value="InterPro"/>
</dbReference>
<dbReference type="Pfam" id="PF14239">
    <property type="entry name" value="RRXRR"/>
    <property type="match status" value="1"/>
</dbReference>
<keyword evidence="2" id="KW-0540">Nuclease</keyword>
<dbReference type="InterPro" id="IPR002711">
    <property type="entry name" value="HNH"/>
</dbReference>
<dbReference type="Gene3D" id="1.10.30.50">
    <property type="match status" value="1"/>
</dbReference>
<evidence type="ECO:0000259" key="1">
    <source>
        <dbReference type="SMART" id="SM00507"/>
    </source>
</evidence>
<dbReference type="GO" id="GO:0008270">
    <property type="term" value="F:zinc ion binding"/>
    <property type="evidence" value="ECO:0007669"/>
    <property type="project" value="InterPro"/>
</dbReference>
<feature type="domain" description="HNH nuclease" evidence="1">
    <location>
        <begin position="180"/>
        <end position="235"/>
    </location>
</feature>
<dbReference type="CDD" id="cd00085">
    <property type="entry name" value="HNHc"/>
    <property type="match status" value="1"/>
</dbReference>
<proteinExistence type="predicted"/>
<dbReference type="NCBIfam" id="NF040563">
    <property type="entry name" value="guided_IscB"/>
    <property type="match status" value="1"/>
</dbReference>
<dbReference type="AlphaFoldDB" id="A0A9X8RLJ0"/>
<dbReference type="InterPro" id="IPR025938">
    <property type="entry name" value="RRXRR_dom"/>
</dbReference>
<organism evidence="2 3">
    <name type="scientific">Clostridioides difficile</name>
    <name type="common">Peptoclostridium difficile</name>
    <dbReference type="NCBI Taxonomy" id="1496"/>
    <lineage>
        <taxon>Bacteria</taxon>
        <taxon>Bacillati</taxon>
        <taxon>Bacillota</taxon>
        <taxon>Clostridia</taxon>
        <taxon>Peptostreptococcales</taxon>
        <taxon>Peptostreptococcaceae</taxon>
        <taxon>Clostridioides</taxon>
    </lineage>
</organism>
<comment type="caution">
    <text evidence="2">The sequence shown here is derived from an EMBL/GenBank/DDBJ whole genome shotgun (WGS) entry which is preliminary data.</text>
</comment>
<evidence type="ECO:0000313" key="2">
    <source>
        <dbReference type="EMBL" id="SJS99251.1"/>
    </source>
</evidence>
<name>A0A9X8RLJ0_CLODI</name>
<sequence>MVYVINFEGKPLMPTTNAKARKLLNQKKATVKKVNPFIIQLLYKTDTEYIQTITLGIDSGYLNIGFSAITDSKELIVGEVKLLQGMKDRLLEKSQYRRIRRQRLRYRKPRWNNRKIRQGWLAPSLQHKLDTHVKFIDYLNTILPIRNIVLEVANFDIQKIKNPDISGVEYQQGEQMDFWNVREYVLHRDGHKCQNPNCKNKSKEQILEIHHIKYKSEGGSDAPSNLITLCNKCHTSPNHKKGKFLYDWCEKGKKVRGFRDATFMSMIRWYLLEQLKEKYTNIKATYGYLTKNHRIEHGIEKSHFNDAFAIAKGVNQVRNLEIFKVEQSRLNNRSLEKFYDAKYIDNRTGEKVSASELNCGRRTRNKNLNSENLRMFRGQKISKGQRRIRKQKSLYQPNDLIKYNGNVYTVKGSQNEGKYIALKEIKKVPNVKLIKPYIFKKGLNWSHGLSW</sequence>
<reference evidence="2 3" key="1">
    <citation type="submission" date="2017-02" db="EMBL/GenBank/DDBJ databases">
        <authorList>
            <consortium name="Pathogen Informatics"/>
        </authorList>
    </citation>
    <scope>NUCLEOTIDE SEQUENCE [LARGE SCALE GENOMIC DNA]</scope>
    <source>
        <strain evidence="2 3">VRECD0157</strain>
    </source>
</reference>
<gene>
    <name evidence="2" type="ORF">SAMEA3375112_03365</name>
</gene>
<dbReference type="GO" id="GO:0004519">
    <property type="term" value="F:endonuclease activity"/>
    <property type="evidence" value="ECO:0007669"/>
    <property type="project" value="UniProtKB-KW"/>
</dbReference>
<evidence type="ECO:0000313" key="3">
    <source>
        <dbReference type="Proteomes" id="UP000189137"/>
    </source>
</evidence>
<dbReference type="InterPro" id="IPR047693">
    <property type="entry name" value="RNA-guided_IscB-like"/>
</dbReference>
<dbReference type="RefSeq" id="WP_021402179.1">
    <property type="nucleotide sequence ID" value="NZ_CP149699.1"/>
</dbReference>
<dbReference type="Pfam" id="PF01844">
    <property type="entry name" value="HNH"/>
    <property type="match status" value="1"/>
</dbReference>
<dbReference type="EMBL" id="FUPS01000014">
    <property type="protein sequence ID" value="SJS99251.1"/>
    <property type="molecule type" value="Genomic_DNA"/>
</dbReference>
<protein>
    <submittedName>
        <fullName evidence="2">HNH endonuclease</fullName>
    </submittedName>
</protein>